<feature type="compositionally biased region" description="Basic and acidic residues" evidence="1">
    <location>
        <begin position="8"/>
        <end position="18"/>
    </location>
</feature>
<gene>
    <name evidence="2" type="ORF">GGR33_000216</name>
</gene>
<dbReference type="Pfam" id="PF10636">
    <property type="entry name" value="hemP"/>
    <property type="match status" value="1"/>
</dbReference>
<comment type="caution">
    <text evidence="2">The sequence shown here is derived from an EMBL/GenBank/DDBJ whole genome shotgun (WGS) entry which is preliminary data.</text>
</comment>
<dbReference type="RefSeq" id="WP_183501536.1">
    <property type="nucleotide sequence ID" value="NZ_BSPG01000046.1"/>
</dbReference>
<protein>
    <submittedName>
        <fullName evidence="2">Hemin uptake protein HemP</fullName>
    </submittedName>
</protein>
<dbReference type="EMBL" id="JACIDN010000001">
    <property type="protein sequence ID" value="MBB3900736.1"/>
    <property type="molecule type" value="Genomic_DNA"/>
</dbReference>
<reference evidence="2 3" key="1">
    <citation type="submission" date="2020-08" db="EMBL/GenBank/DDBJ databases">
        <title>Genomic Encyclopedia of Type Strains, Phase IV (KMG-IV): sequencing the most valuable type-strain genomes for metagenomic binning, comparative biology and taxonomic classification.</title>
        <authorList>
            <person name="Goeker M."/>
        </authorList>
    </citation>
    <scope>NUCLEOTIDE SEQUENCE [LARGE SCALE GENOMIC DNA]</scope>
    <source>
        <strain evidence="2 3">DSM 24105</strain>
    </source>
</reference>
<organism evidence="2 3">
    <name type="scientific">Methylobacterium brachythecii</name>
    <dbReference type="NCBI Taxonomy" id="1176177"/>
    <lineage>
        <taxon>Bacteria</taxon>
        <taxon>Pseudomonadati</taxon>
        <taxon>Pseudomonadota</taxon>
        <taxon>Alphaproteobacteria</taxon>
        <taxon>Hyphomicrobiales</taxon>
        <taxon>Methylobacteriaceae</taxon>
        <taxon>Methylobacterium</taxon>
    </lineage>
</organism>
<proteinExistence type="predicted"/>
<dbReference type="AlphaFoldDB" id="A0A7W6AGT4"/>
<evidence type="ECO:0000256" key="1">
    <source>
        <dbReference type="SAM" id="MobiDB-lite"/>
    </source>
</evidence>
<feature type="region of interest" description="Disordered" evidence="1">
    <location>
        <begin position="1"/>
        <end position="28"/>
    </location>
</feature>
<evidence type="ECO:0000313" key="3">
    <source>
        <dbReference type="Proteomes" id="UP000517759"/>
    </source>
</evidence>
<evidence type="ECO:0000313" key="2">
    <source>
        <dbReference type="EMBL" id="MBB3900736.1"/>
    </source>
</evidence>
<sequence length="69" mass="7534">MKPGVPEIKSDDLSKDENTAATSGDESFATGGVVESVSLMKGRRQLTIVHGNERYQLRVTTNDKLILTK</sequence>
<dbReference type="Proteomes" id="UP000517759">
    <property type="component" value="Unassembled WGS sequence"/>
</dbReference>
<name>A0A7W6AGT4_9HYPH</name>
<dbReference type="InterPro" id="IPR019600">
    <property type="entry name" value="Hemin_uptake_protein_HemP"/>
</dbReference>
<dbReference type="Gene3D" id="2.10.70.10">
    <property type="entry name" value="Complement Module, domain 1"/>
    <property type="match status" value="1"/>
</dbReference>
<accession>A0A7W6AGT4</accession>